<reference evidence="2" key="1">
    <citation type="submission" date="2018-07" db="EMBL/GenBank/DDBJ databases">
        <authorList>
            <person name="Safronova V.I."/>
            <person name="Chirak E.R."/>
            <person name="Sazanova A.L."/>
        </authorList>
    </citation>
    <scope>NUCLEOTIDE SEQUENCE [LARGE SCALE GENOMIC DNA]</scope>
    <source>
        <strain evidence="2">RCAM04685</strain>
    </source>
</reference>
<gene>
    <name evidence="1" type="ORF">DWE98_28675</name>
</gene>
<dbReference type="Proteomes" id="UP000255207">
    <property type="component" value="Unassembled WGS sequence"/>
</dbReference>
<name>A0A370KYG7_9HYPH</name>
<comment type="caution">
    <text evidence="1">The sequence shown here is derived from an EMBL/GenBank/DDBJ whole genome shotgun (WGS) entry which is preliminary data.</text>
</comment>
<keyword evidence="2" id="KW-1185">Reference proteome</keyword>
<evidence type="ECO:0000313" key="1">
    <source>
        <dbReference type="EMBL" id="RDJ19652.1"/>
    </source>
</evidence>
<sequence length="62" mass="6640">MGEGIGQLRCFAAAQIKKILSLPASLLLIAIDPIALQPRIGTSTLAIKGHTRRCLQSRELAD</sequence>
<evidence type="ECO:0000313" key="2">
    <source>
        <dbReference type="Proteomes" id="UP000255207"/>
    </source>
</evidence>
<organism evidence="1 2">
    <name type="scientific">Bosea caraganae</name>
    <dbReference type="NCBI Taxonomy" id="2763117"/>
    <lineage>
        <taxon>Bacteria</taxon>
        <taxon>Pseudomonadati</taxon>
        <taxon>Pseudomonadota</taxon>
        <taxon>Alphaproteobacteria</taxon>
        <taxon>Hyphomicrobiales</taxon>
        <taxon>Boseaceae</taxon>
        <taxon>Bosea</taxon>
    </lineage>
</organism>
<accession>A0A370KYG7</accession>
<dbReference type="EMBL" id="QQTP01000033">
    <property type="protein sequence ID" value="RDJ19652.1"/>
    <property type="molecule type" value="Genomic_DNA"/>
</dbReference>
<protein>
    <submittedName>
        <fullName evidence="1">Uncharacterized protein</fullName>
    </submittedName>
</protein>
<dbReference type="AlphaFoldDB" id="A0A370KYG7"/>
<proteinExistence type="predicted"/>